<accession>A0A8C4PW49</accession>
<reference evidence="12" key="1">
    <citation type="submission" date="2025-08" db="UniProtKB">
        <authorList>
            <consortium name="Ensembl"/>
        </authorList>
    </citation>
    <scope>IDENTIFICATION</scope>
</reference>
<dbReference type="GO" id="GO:0005085">
    <property type="term" value="F:guanyl-nucleotide exchange factor activity"/>
    <property type="evidence" value="ECO:0007669"/>
    <property type="project" value="InterPro"/>
</dbReference>
<dbReference type="GO" id="GO:0005737">
    <property type="term" value="C:cytoplasm"/>
    <property type="evidence" value="ECO:0007669"/>
    <property type="project" value="UniProtKB-SubCell"/>
</dbReference>
<dbReference type="FunFam" id="2.30.42.10:FF:000033">
    <property type="entry name" value="Rho guanine nucleotide exchange factor (GEF) 11"/>
    <property type="match status" value="1"/>
</dbReference>
<dbReference type="SUPFAM" id="SSF50156">
    <property type="entry name" value="PDZ domain-like"/>
    <property type="match status" value="1"/>
</dbReference>
<feature type="region of interest" description="Disordered" evidence="8">
    <location>
        <begin position="116"/>
        <end position="146"/>
    </location>
</feature>
<keyword evidence="3" id="KW-0343">GTPase activation</keyword>
<dbReference type="InterPro" id="IPR036034">
    <property type="entry name" value="PDZ_sf"/>
</dbReference>
<dbReference type="PANTHER" id="PTHR45872">
    <property type="entry name" value="RHO GUANINE NUCLEOTIDE EXCHANGE FACTOR 2, ISOFORM D"/>
    <property type="match status" value="1"/>
</dbReference>
<dbReference type="SMART" id="SM00325">
    <property type="entry name" value="RhoGEF"/>
    <property type="match status" value="1"/>
</dbReference>
<evidence type="ECO:0000259" key="9">
    <source>
        <dbReference type="PROSITE" id="PS50003"/>
    </source>
</evidence>
<evidence type="ECO:0000256" key="6">
    <source>
        <dbReference type="ARBA" id="ARBA00023054"/>
    </source>
</evidence>
<dbReference type="InterPro" id="IPR044926">
    <property type="entry name" value="RGS_subdomain_2"/>
</dbReference>
<reference evidence="12" key="2">
    <citation type="submission" date="2025-09" db="UniProtKB">
        <authorList>
            <consortium name="Ensembl"/>
        </authorList>
    </citation>
    <scope>IDENTIFICATION</scope>
</reference>
<name>A0A8C4PW49_EPTBU</name>
<dbReference type="SMART" id="SM00228">
    <property type="entry name" value="PDZ"/>
    <property type="match status" value="1"/>
</dbReference>
<dbReference type="InterPro" id="IPR001849">
    <property type="entry name" value="PH_domain"/>
</dbReference>
<evidence type="ECO:0000259" key="11">
    <source>
        <dbReference type="PROSITE" id="PS50106"/>
    </source>
</evidence>
<keyword evidence="4" id="KW-0963">Cytoplasm</keyword>
<dbReference type="Gene3D" id="2.30.42.10">
    <property type="match status" value="1"/>
</dbReference>
<evidence type="ECO:0000313" key="12">
    <source>
        <dbReference type="Ensembl" id="ENSEBUP00000000829.1"/>
    </source>
</evidence>
<comment type="subcellular location">
    <subcellularLocation>
        <location evidence="2">Cytoplasm</location>
    </subcellularLocation>
    <subcellularLocation>
        <location evidence="1">Membrane</location>
    </subcellularLocation>
</comment>
<dbReference type="GeneTree" id="ENSGT00940000158350"/>
<dbReference type="InterPro" id="IPR000219">
    <property type="entry name" value="DH_dom"/>
</dbReference>
<dbReference type="Gene3D" id="1.10.167.10">
    <property type="entry name" value="Regulator of G-protein Signalling 4, domain 2"/>
    <property type="match status" value="1"/>
</dbReference>
<dbReference type="SUPFAM" id="SSF48065">
    <property type="entry name" value="DBL homology domain (DH-domain)"/>
    <property type="match status" value="1"/>
</dbReference>
<dbReference type="PROSITE" id="PS50010">
    <property type="entry name" value="DH_2"/>
    <property type="match status" value="1"/>
</dbReference>
<evidence type="ECO:0000256" key="1">
    <source>
        <dbReference type="ARBA" id="ARBA00004370"/>
    </source>
</evidence>
<dbReference type="Pfam" id="PF17838">
    <property type="entry name" value="PH_16"/>
    <property type="match status" value="1"/>
</dbReference>
<dbReference type="GO" id="GO:0005096">
    <property type="term" value="F:GTPase activator activity"/>
    <property type="evidence" value="ECO:0007669"/>
    <property type="project" value="UniProtKB-KW"/>
</dbReference>
<dbReference type="GO" id="GO:0007186">
    <property type="term" value="P:G protein-coupled receptor signaling pathway"/>
    <property type="evidence" value="ECO:0007669"/>
    <property type="project" value="TreeGrafter"/>
</dbReference>
<feature type="compositionally biased region" description="Polar residues" evidence="8">
    <location>
        <begin position="116"/>
        <end position="132"/>
    </location>
</feature>
<evidence type="ECO:0000256" key="7">
    <source>
        <dbReference type="ARBA" id="ARBA00023136"/>
    </source>
</evidence>
<dbReference type="Pfam" id="PF00621">
    <property type="entry name" value="RhoGEF"/>
    <property type="match status" value="1"/>
</dbReference>
<keyword evidence="6" id="KW-0175">Coiled coil</keyword>
<dbReference type="GO" id="GO:0001664">
    <property type="term" value="F:G protein-coupled receptor binding"/>
    <property type="evidence" value="ECO:0007669"/>
    <property type="project" value="TreeGrafter"/>
</dbReference>
<dbReference type="OMA" id="FMLTEMQ"/>
<dbReference type="FunFam" id="2.30.29.30:FF:000072">
    <property type="entry name" value="Rho guanine nucleotide exchange factor 1"/>
    <property type="match status" value="1"/>
</dbReference>
<keyword evidence="13" id="KW-1185">Reference proteome</keyword>
<feature type="compositionally biased region" description="Polar residues" evidence="8">
    <location>
        <begin position="697"/>
        <end position="718"/>
    </location>
</feature>
<dbReference type="Gene3D" id="1.20.900.10">
    <property type="entry name" value="Dbl homology (DH) domain"/>
    <property type="match status" value="1"/>
</dbReference>
<dbReference type="CDD" id="cd00160">
    <property type="entry name" value="RhoGEF"/>
    <property type="match status" value="1"/>
</dbReference>
<dbReference type="InterPro" id="IPR011993">
    <property type="entry name" value="PH-like_dom_sf"/>
</dbReference>
<dbReference type="Pfam" id="PF09128">
    <property type="entry name" value="RGS-like"/>
    <property type="match status" value="1"/>
</dbReference>
<feature type="domain" description="DH" evidence="10">
    <location>
        <begin position="752"/>
        <end position="938"/>
    </location>
</feature>
<dbReference type="InterPro" id="IPR035899">
    <property type="entry name" value="DBL_dom_sf"/>
</dbReference>
<dbReference type="SMART" id="SM00233">
    <property type="entry name" value="PH"/>
    <property type="match status" value="1"/>
</dbReference>
<feature type="domain" description="PDZ" evidence="11">
    <location>
        <begin position="19"/>
        <end position="96"/>
    </location>
</feature>
<feature type="region of interest" description="Disordered" evidence="8">
    <location>
        <begin position="1093"/>
        <end position="1120"/>
    </location>
</feature>
<dbReference type="PROSITE" id="PS50106">
    <property type="entry name" value="PDZ"/>
    <property type="match status" value="1"/>
</dbReference>
<sequence>MAALRTLLPMDAAGLVQRCVIVQRDEHGFGLTVSGDNPVFVQSVREDGAAMRSGVQQGDRIIKVNGTLVTQSNHLEVVRLIKSGSYVALTLLGRPPGSPDVSPSLSDTQAIVSTRSSYTSLVGQGSPATLSSDGRDSPLDSAVRRSSHFSHRDCHLKEEFSGNSEFYDQQHQQHQSLKQVMQDHQHILDGYHRSGGSETPTALAELHTAQTGLQFLESQVQPPSINLAHKSLGMPPSHSVDSRFLQMSADDDSQALLDSVGQPDLLSSLPENSVLRKASLQEDLHEATRLRLTEEGRSASLDFPRLPVPSSAPPYIVGPEEEDFLYDNEQVDNEGVFSRLEKLKEKPAHMAVFLQYVVSQHDPAPLLFFLSADAYLQDKDPRKQMQLFLLFVDKHAPLKVNFPESLQNELDESKQKDEIPQQTLDEAQDFVLKVIDDQLLDYRSKSEMGLGSLYGENELSNLRGIPHDERMAAEQLSFKLMDIIGKMEEDRKNAMMMVVQRYMKSVGVRMKWARPAPSFERQQNVYDKKIFNLLPKKKAPMQNRKEKELLKENDKEKKRFSIFKENLKMIKNSQPTLNVSIGSDAPRMSIPRIARVIPPFGPSVEPTELNELEMHNIYLSQSLVNDTSPRLPHRNSLASEDTDVDPGREGLPAMGGRRQSDHLVSPVETRGQKRSRLSLENTSTEVQADEDAGDSDSIASQTVSEVENPSRQSLVSVQSEDDHESEQELEAPNWQNSVDQELLKKLNPREIKRQEVINELFQTEKKHLQNLKVLQDVFYARLQPVLNPFELRQIFMNLDQIVPIHETFNESMKKIREKNQVVHEIGKVVLDYFAGEEGQMLTRGASEFCSMQSMALETVRAKQKESRFQQLMAEAESSPKCRRLQFKDFMLTEMQRLTKYPLLLQNMLKYTTVDHPDHDKLEQAGKCCRDILFHVNEAVREREYVQKLEDYQKKLDLSYLERSSNPLVLDFKNLDMTQRKMIHEGQLTWRINKEKTLELHVLLLEDILVLTQKQDERLVLRCYSKTFAGATDAKQTFSPVIKLSSVLIRPVATDKRAFFVITTSQLGPQIYELVAANTKDMDTWKRFLEQACEKQKPRDSSNSFKNLQGPRGYKKQPIMP</sequence>
<dbReference type="Ensembl" id="ENSEBUT00000001135.1">
    <property type="protein sequence ID" value="ENSEBUP00000000829.1"/>
    <property type="gene ID" value="ENSEBUG00000000868.1"/>
</dbReference>
<evidence type="ECO:0000256" key="2">
    <source>
        <dbReference type="ARBA" id="ARBA00004496"/>
    </source>
</evidence>
<dbReference type="InterPro" id="IPR041020">
    <property type="entry name" value="PH_16"/>
</dbReference>
<keyword evidence="5" id="KW-0597">Phosphoprotein</keyword>
<dbReference type="CDD" id="cd23069">
    <property type="entry name" value="PDZ_ARHGEF11-12-like"/>
    <property type="match status" value="1"/>
</dbReference>
<dbReference type="Pfam" id="PF00595">
    <property type="entry name" value="PDZ"/>
    <property type="match status" value="1"/>
</dbReference>
<evidence type="ECO:0000256" key="5">
    <source>
        <dbReference type="ARBA" id="ARBA00022553"/>
    </source>
</evidence>
<evidence type="ECO:0000259" key="10">
    <source>
        <dbReference type="PROSITE" id="PS50010"/>
    </source>
</evidence>
<dbReference type="PROSITE" id="PS50003">
    <property type="entry name" value="PH_DOMAIN"/>
    <property type="match status" value="1"/>
</dbReference>
<organism evidence="12 13">
    <name type="scientific">Eptatretus burgeri</name>
    <name type="common">Inshore hagfish</name>
    <dbReference type="NCBI Taxonomy" id="7764"/>
    <lineage>
        <taxon>Eukaryota</taxon>
        <taxon>Metazoa</taxon>
        <taxon>Chordata</taxon>
        <taxon>Craniata</taxon>
        <taxon>Vertebrata</taxon>
        <taxon>Cyclostomata</taxon>
        <taxon>Myxini</taxon>
        <taxon>Myxiniformes</taxon>
        <taxon>Myxinidae</taxon>
        <taxon>Eptatretinae</taxon>
        <taxon>Eptatretus</taxon>
    </lineage>
</organism>
<evidence type="ECO:0000313" key="13">
    <source>
        <dbReference type="Proteomes" id="UP000694388"/>
    </source>
</evidence>
<dbReference type="GO" id="GO:0016020">
    <property type="term" value="C:membrane"/>
    <property type="evidence" value="ECO:0007669"/>
    <property type="project" value="UniProtKB-SubCell"/>
</dbReference>
<feature type="region of interest" description="Disordered" evidence="8">
    <location>
        <begin position="626"/>
        <end position="736"/>
    </location>
</feature>
<dbReference type="InterPro" id="IPR036305">
    <property type="entry name" value="RGS_sf"/>
</dbReference>
<dbReference type="SUPFAM" id="SSF48097">
    <property type="entry name" value="Regulator of G-protein signaling, RGS"/>
    <property type="match status" value="1"/>
</dbReference>
<dbReference type="Gene3D" id="2.30.29.30">
    <property type="entry name" value="Pleckstrin-homology domain (PH domain)/Phosphotyrosine-binding domain (PTB)"/>
    <property type="match status" value="1"/>
</dbReference>
<proteinExistence type="predicted"/>
<dbReference type="Proteomes" id="UP000694388">
    <property type="component" value="Unplaced"/>
</dbReference>
<dbReference type="InterPro" id="IPR001478">
    <property type="entry name" value="PDZ"/>
</dbReference>
<dbReference type="SUPFAM" id="SSF50729">
    <property type="entry name" value="PH domain-like"/>
    <property type="match status" value="1"/>
</dbReference>
<feature type="domain" description="PH" evidence="9">
    <location>
        <begin position="980"/>
        <end position="1093"/>
    </location>
</feature>
<feature type="compositionally biased region" description="Acidic residues" evidence="8">
    <location>
        <begin position="719"/>
        <end position="729"/>
    </location>
</feature>
<protein>
    <submittedName>
        <fullName evidence="12">Rho guanine nucleotide exchange factor 11</fullName>
    </submittedName>
</protein>
<dbReference type="InterPro" id="IPR015212">
    <property type="entry name" value="RGS-like_dom"/>
</dbReference>
<dbReference type="AlphaFoldDB" id="A0A8C4PW49"/>
<evidence type="ECO:0000256" key="4">
    <source>
        <dbReference type="ARBA" id="ARBA00022490"/>
    </source>
</evidence>
<keyword evidence="7" id="KW-0472">Membrane</keyword>
<dbReference type="PANTHER" id="PTHR45872:SF2">
    <property type="entry name" value="RHO GUANINE NUCLEOTIDE EXCHANGE FACTOR 2, ISOFORM D"/>
    <property type="match status" value="1"/>
</dbReference>
<evidence type="ECO:0000256" key="3">
    <source>
        <dbReference type="ARBA" id="ARBA00022468"/>
    </source>
</evidence>
<evidence type="ECO:0000256" key="8">
    <source>
        <dbReference type="SAM" id="MobiDB-lite"/>
    </source>
</evidence>